<feature type="compositionally biased region" description="Acidic residues" evidence="1">
    <location>
        <begin position="137"/>
        <end position="154"/>
    </location>
</feature>
<gene>
    <name evidence="2" type="ORF">FOVG_19997</name>
</gene>
<feature type="region of interest" description="Disordered" evidence="1">
    <location>
        <begin position="26"/>
        <end position="92"/>
    </location>
</feature>
<feature type="compositionally biased region" description="Basic and acidic residues" evidence="1">
    <location>
        <begin position="81"/>
        <end position="90"/>
    </location>
</feature>
<accession>W9NCG9</accession>
<reference evidence="2" key="2">
    <citation type="submission" date="2014-02" db="EMBL/GenBank/DDBJ databases">
        <title>Annotation of the Genome Sequence of Fusarium oxysporum HDV247.</title>
        <authorList>
            <consortium name="The Broad Institute Genomics Platform"/>
            <person name="Ma L.-J."/>
            <person name="Corby-Kistler H."/>
            <person name="Broz K."/>
            <person name="Gale L.R."/>
            <person name="Jonkers W."/>
            <person name="O'Donnell K."/>
            <person name="Ploetz R."/>
            <person name="Steinberg C."/>
            <person name="Schwartz D.C."/>
            <person name="VanEtten H."/>
            <person name="Zhou S."/>
            <person name="Young S.K."/>
            <person name="Zeng Q."/>
            <person name="Gargeya S."/>
            <person name="Fitzgerald M."/>
            <person name="Abouelleil A."/>
            <person name="Alvarado L."/>
            <person name="Chapman S.B."/>
            <person name="Gainer-Dewar J."/>
            <person name="Goldberg J."/>
            <person name="Griggs A."/>
            <person name="Gujja S."/>
            <person name="Hansen M."/>
            <person name="Howarth C."/>
            <person name="Imamovic A."/>
            <person name="Ireland A."/>
            <person name="Larimer J."/>
            <person name="McCowan C."/>
            <person name="Murphy C."/>
            <person name="Pearson M."/>
            <person name="Poon T.W."/>
            <person name="Priest M."/>
            <person name="Roberts A."/>
            <person name="Saif S."/>
            <person name="Shea T."/>
            <person name="Sykes S."/>
            <person name="Wortman J."/>
            <person name="Nusbaum C."/>
            <person name="Birren B."/>
        </authorList>
    </citation>
    <scope>NUCLEOTIDE SEQUENCE</scope>
    <source>
        <strain evidence="2">HDV247</strain>
    </source>
</reference>
<reference evidence="2" key="1">
    <citation type="submission" date="2011-10" db="EMBL/GenBank/DDBJ databases">
        <title>The Genome Sequence of Fusarium oxysporum HDV247.</title>
        <authorList>
            <consortium name="The Broad Institute Genome Sequencing Platform"/>
            <person name="Ma L.-J."/>
            <person name="Gale L.R."/>
            <person name="Schwartz D.C."/>
            <person name="Zhou S."/>
            <person name="Corby-Kistler H."/>
            <person name="Young S.K."/>
            <person name="Zeng Q."/>
            <person name="Gargeya S."/>
            <person name="Fitzgerald M."/>
            <person name="Haas B."/>
            <person name="Abouelleil A."/>
            <person name="Alvarado L."/>
            <person name="Arachchi H.M."/>
            <person name="Berlin A."/>
            <person name="Brown A."/>
            <person name="Chapman S.B."/>
            <person name="Chen Z."/>
            <person name="Dunbar C."/>
            <person name="Freedman E."/>
            <person name="Gearin G."/>
            <person name="Goldberg J."/>
            <person name="Griggs A."/>
            <person name="Gujja S."/>
            <person name="Heiman D."/>
            <person name="Howarth C."/>
            <person name="Larson L."/>
            <person name="Lui A."/>
            <person name="MacDonald P.J.P."/>
            <person name="Montmayeur A."/>
            <person name="Murphy C."/>
            <person name="Neiman D."/>
            <person name="Pearson M."/>
            <person name="Priest M."/>
            <person name="Roberts A."/>
            <person name="Saif S."/>
            <person name="Shea T."/>
            <person name="Shenoy N."/>
            <person name="Sisk P."/>
            <person name="Stolte C."/>
            <person name="Sykes S."/>
            <person name="Wortman J."/>
            <person name="Nusbaum C."/>
            <person name="Birren B."/>
        </authorList>
    </citation>
    <scope>NUCLEOTIDE SEQUENCE [LARGE SCALE GENOMIC DNA]</scope>
    <source>
        <strain evidence="2">HDV247</strain>
    </source>
</reference>
<dbReference type="HOGENOM" id="CLU_110324_0_0_1"/>
<protein>
    <submittedName>
        <fullName evidence="2">Uncharacterized protein</fullName>
    </submittedName>
</protein>
<sequence length="163" mass="17979">MLTSGHFSNNQAGQLKVLAVLTSTDMGDKQEPITPLKTDEYSTPAKDGKKRKVKQEDSSPAPGLKKRIKQERQTNQGNGTKNREQVKQEKAVPASTYLNLAYEDRNDILDNIVVKGDVVDLSESEDAVTDLMLDSVSDGEGDERDADQEDEVDCSSETSLFKE</sequence>
<evidence type="ECO:0000313" key="2">
    <source>
        <dbReference type="EMBL" id="EXA28396.1"/>
    </source>
</evidence>
<proteinExistence type="predicted"/>
<name>W9NCG9_FUSOX</name>
<evidence type="ECO:0000256" key="1">
    <source>
        <dbReference type="SAM" id="MobiDB-lite"/>
    </source>
</evidence>
<dbReference type="EMBL" id="KI981468">
    <property type="protein sequence ID" value="EXA28396.1"/>
    <property type="molecule type" value="Genomic_DNA"/>
</dbReference>
<organism evidence="2">
    <name type="scientific">Fusarium oxysporum f. sp. pisi HDV247</name>
    <dbReference type="NCBI Taxonomy" id="1080344"/>
    <lineage>
        <taxon>Eukaryota</taxon>
        <taxon>Fungi</taxon>
        <taxon>Dikarya</taxon>
        <taxon>Ascomycota</taxon>
        <taxon>Pezizomycotina</taxon>
        <taxon>Sordariomycetes</taxon>
        <taxon>Hypocreomycetidae</taxon>
        <taxon>Hypocreales</taxon>
        <taxon>Nectriaceae</taxon>
        <taxon>Fusarium</taxon>
        <taxon>Fusarium oxysporum species complex</taxon>
    </lineage>
</organism>
<dbReference type="AlphaFoldDB" id="W9NCG9"/>
<dbReference type="Proteomes" id="UP000030751">
    <property type="component" value="Unassembled WGS sequence"/>
</dbReference>
<feature type="region of interest" description="Disordered" evidence="1">
    <location>
        <begin position="135"/>
        <end position="163"/>
    </location>
</feature>